<dbReference type="AlphaFoldDB" id="A0A7Z0KYI1"/>
<dbReference type="Pfam" id="PF07331">
    <property type="entry name" value="TctB"/>
    <property type="match status" value="1"/>
</dbReference>
<dbReference type="Proteomes" id="UP000529417">
    <property type="component" value="Unassembled WGS sequence"/>
</dbReference>
<reference evidence="3 4" key="1">
    <citation type="journal article" date="2000" name="Arch. Microbiol.">
        <title>Rhodobaca bogoriensis gen. nov. and sp. nov., an alkaliphilic purple nonsulfur bacterium from African Rift Valley soda lakes.</title>
        <authorList>
            <person name="Milford A.D."/>
            <person name="Achenbach L.A."/>
            <person name="Jung D.O."/>
            <person name="Madigan M.T."/>
        </authorList>
    </citation>
    <scope>NUCLEOTIDE SEQUENCE [LARGE SCALE GENOMIC DNA]</scope>
    <source>
        <strain evidence="3 4">2376</strain>
    </source>
</reference>
<dbReference type="EMBL" id="JACBXS010000018">
    <property type="protein sequence ID" value="NYS25339.1"/>
    <property type="molecule type" value="Genomic_DNA"/>
</dbReference>
<accession>A0A7Z0KYI1</accession>
<proteinExistence type="predicted"/>
<dbReference type="InterPro" id="IPR009936">
    <property type="entry name" value="DUF1468"/>
</dbReference>
<evidence type="ECO:0000313" key="4">
    <source>
        <dbReference type="Proteomes" id="UP000529417"/>
    </source>
</evidence>
<evidence type="ECO:0000313" key="3">
    <source>
        <dbReference type="EMBL" id="NYS25339.1"/>
    </source>
</evidence>
<name>A0A7Z0KYI1_9RHOB</name>
<evidence type="ECO:0000259" key="2">
    <source>
        <dbReference type="Pfam" id="PF07331"/>
    </source>
</evidence>
<organism evidence="3 4">
    <name type="scientific">Rhabdonatronobacter sediminivivens</name>
    <dbReference type="NCBI Taxonomy" id="2743469"/>
    <lineage>
        <taxon>Bacteria</taxon>
        <taxon>Pseudomonadati</taxon>
        <taxon>Pseudomonadota</taxon>
        <taxon>Alphaproteobacteria</taxon>
        <taxon>Rhodobacterales</taxon>
        <taxon>Paracoccaceae</taxon>
        <taxon>Rhabdonatronobacter</taxon>
    </lineage>
</organism>
<protein>
    <submittedName>
        <fullName evidence="3">Tripartite tricarboxylate transporter TctB family protein</fullName>
    </submittedName>
</protein>
<gene>
    <name evidence="3" type="ORF">HUK65_10075</name>
</gene>
<comment type="caution">
    <text evidence="3">The sequence shown here is derived from an EMBL/GenBank/DDBJ whole genome shotgun (WGS) entry which is preliminary data.</text>
</comment>
<keyword evidence="1" id="KW-0472">Membrane</keyword>
<evidence type="ECO:0000256" key="1">
    <source>
        <dbReference type="SAM" id="Phobius"/>
    </source>
</evidence>
<keyword evidence="4" id="KW-1185">Reference proteome</keyword>
<feature type="transmembrane region" description="Helical" evidence="1">
    <location>
        <begin position="120"/>
        <end position="146"/>
    </location>
</feature>
<dbReference type="RefSeq" id="WP_179906046.1">
    <property type="nucleotide sequence ID" value="NZ_JACBXS010000018.1"/>
</dbReference>
<keyword evidence="1" id="KW-1133">Transmembrane helix</keyword>
<feature type="domain" description="DUF1468" evidence="2">
    <location>
        <begin position="12"/>
        <end position="144"/>
    </location>
</feature>
<feature type="transmembrane region" description="Helical" evidence="1">
    <location>
        <begin position="40"/>
        <end position="63"/>
    </location>
</feature>
<feature type="transmembrane region" description="Helical" evidence="1">
    <location>
        <begin position="75"/>
        <end position="100"/>
    </location>
</feature>
<keyword evidence="1" id="KW-0812">Transmembrane</keyword>
<sequence length="150" mass="16040">MVTKRDYRDMTAGALLLLLGLAAAWYASENYRIGTITRMGAGLVPLSLGVMLAGLGLMLMIGGWFRKGILPEVRVLTPICVFGSIAVFGLMIQPFGLLPAVMASTTVASLAEKEFRPLRILVSGLLLSAAAWGIFVFGIGLSIPLITWKL</sequence>